<dbReference type="GO" id="GO:0009658">
    <property type="term" value="P:chloroplast organization"/>
    <property type="evidence" value="ECO:0007669"/>
    <property type="project" value="TreeGrafter"/>
</dbReference>
<feature type="non-terminal residue" evidence="3">
    <location>
        <position position="385"/>
    </location>
</feature>
<feature type="non-terminal residue" evidence="3">
    <location>
        <position position="1"/>
    </location>
</feature>
<organism evidence="3 4">
    <name type="scientific">Taxus chinensis</name>
    <name type="common">Chinese yew</name>
    <name type="synonym">Taxus wallichiana var. chinensis</name>
    <dbReference type="NCBI Taxonomy" id="29808"/>
    <lineage>
        <taxon>Eukaryota</taxon>
        <taxon>Viridiplantae</taxon>
        <taxon>Streptophyta</taxon>
        <taxon>Embryophyta</taxon>
        <taxon>Tracheophyta</taxon>
        <taxon>Spermatophyta</taxon>
        <taxon>Pinopsida</taxon>
        <taxon>Pinidae</taxon>
        <taxon>Conifers II</taxon>
        <taxon>Cupressales</taxon>
        <taxon>Taxaceae</taxon>
        <taxon>Taxus</taxon>
    </lineage>
</organism>
<comment type="caution">
    <text evidence="3">The sequence shown here is derived from an EMBL/GenBank/DDBJ whole genome shotgun (WGS) entry which is preliminary data.</text>
</comment>
<proteinExistence type="predicted"/>
<accession>A0AA38C549</accession>
<gene>
    <name evidence="3" type="ORF">KI387_038614</name>
</gene>
<dbReference type="GO" id="GO:0009707">
    <property type="term" value="C:chloroplast outer membrane"/>
    <property type="evidence" value="ECO:0007669"/>
    <property type="project" value="TreeGrafter"/>
</dbReference>
<evidence type="ECO:0000259" key="1">
    <source>
        <dbReference type="Pfam" id="PF25280"/>
    </source>
</evidence>
<dbReference type="OMA" id="ERMEYYL"/>
<evidence type="ECO:0000313" key="3">
    <source>
        <dbReference type="EMBL" id="KAH9295026.1"/>
    </source>
</evidence>
<reference evidence="3 4" key="1">
    <citation type="journal article" date="2021" name="Nat. Plants">
        <title>The Taxus genome provides insights into paclitaxel biosynthesis.</title>
        <authorList>
            <person name="Xiong X."/>
            <person name="Gou J."/>
            <person name="Liao Q."/>
            <person name="Li Y."/>
            <person name="Zhou Q."/>
            <person name="Bi G."/>
            <person name="Li C."/>
            <person name="Du R."/>
            <person name="Wang X."/>
            <person name="Sun T."/>
            <person name="Guo L."/>
            <person name="Liang H."/>
            <person name="Lu P."/>
            <person name="Wu Y."/>
            <person name="Zhang Z."/>
            <person name="Ro D.K."/>
            <person name="Shang Y."/>
            <person name="Huang S."/>
            <person name="Yan J."/>
        </authorList>
    </citation>
    <scope>NUCLEOTIDE SEQUENCE [LARGE SCALE GENOMIC DNA]</scope>
    <source>
        <strain evidence="3">Ta-2019</strain>
    </source>
</reference>
<dbReference type="InterPro" id="IPR039910">
    <property type="entry name" value="D15-like"/>
</dbReference>
<evidence type="ECO:0000259" key="2">
    <source>
        <dbReference type="Pfam" id="PF25282"/>
    </source>
</evidence>
<dbReference type="Proteomes" id="UP000824469">
    <property type="component" value="Unassembled WGS sequence"/>
</dbReference>
<dbReference type="EMBL" id="JAHRHJ020000011">
    <property type="protein sequence ID" value="KAH9295026.1"/>
    <property type="molecule type" value="Genomic_DNA"/>
</dbReference>
<dbReference type="Pfam" id="PF25282">
    <property type="entry name" value="POTRA1_3_Toc75"/>
    <property type="match status" value="1"/>
</dbReference>
<evidence type="ECO:0000313" key="4">
    <source>
        <dbReference type="Proteomes" id="UP000824469"/>
    </source>
</evidence>
<dbReference type="PANTHER" id="PTHR12815">
    <property type="entry name" value="SORTING AND ASSEMBLY MACHINERY SAMM50 PROTEIN FAMILY MEMBER"/>
    <property type="match status" value="1"/>
</dbReference>
<dbReference type="GO" id="GO:0045037">
    <property type="term" value="P:protein import into chloroplast stroma"/>
    <property type="evidence" value="ECO:0007669"/>
    <property type="project" value="TreeGrafter"/>
</dbReference>
<protein>
    <submittedName>
        <fullName evidence="3">Uncharacterized protein</fullName>
    </submittedName>
</protein>
<dbReference type="InterPro" id="IPR057355">
    <property type="entry name" value="POTRA2_Toc75"/>
</dbReference>
<feature type="domain" description="Toc75-like POTRA" evidence="2">
    <location>
        <begin position="154"/>
        <end position="234"/>
    </location>
</feature>
<dbReference type="Pfam" id="PF25280">
    <property type="entry name" value="POTRA2_Toc75"/>
    <property type="match status" value="1"/>
</dbReference>
<sequence length="385" mass="43079">VKMSFAIPKHRLQFSSTVQPPPIPFNPLRGSGTVSTRIAVRASSASNHHGVGLGHWKNGFGLIRSDIKKSICIGGTLGIGIVTGIVLQFMGPCGGGNGGGWMGGWGGDGDGSGNFWSRIGAALAGEKREDDSEDFDKHGLSVGLEVPLKRLFDHKRYKISSIEIYDDRECKIITPESGDCFYEMFSVQPGGIYVKEDLQKEFNTLRSSGMFARLEMETITQPDGTLKLKVEFTESSWRGAERVRIVNVGLQKSSLGDMDPDWTDSEKRKYIRELKEDYKSRVKRTKHVLIPSSVVKRICRKLSNNYRLSARLLQEVRDDVQRWYHMNGYACAQVVNFGHLNTKEIICEVVQGDITKVDIQFQDKMGNLCEGNTKQELIIRELPDE</sequence>
<dbReference type="AlphaFoldDB" id="A0AA38C549"/>
<dbReference type="InterPro" id="IPR057354">
    <property type="entry name" value="POTRA1_3_Toc75"/>
</dbReference>
<feature type="domain" description="Toc75-like second POTRA" evidence="1">
    <location>
        <begin position="243"/>
        <end position="353"/>
    </location>
</feature>
<keyword evidence="4" id="KW-1185">Reference proteome</keyword>
<dbReference type="PANTHER" id="PTHR12815:SF42">
    <property type="entry name" value="BACTERIAL SURFACE ANTIGEN (D15) DOMAIN-CONTAINING PROTEIN"/>
    <property type="match status" value="1"/>
</dbReference>
<name>A0AA38C549_TAXCH</name>